<evidence type="ECO:0000256" key="1">
    <source>
        <dbReference type="SAM" id="Coils"/>
    </source>
</evidence>
<dbReference type="AlphaFoldDB" id="A0A3E0WRK0"/>
<accession>A0A3E0WRK0</accession>
<proteinExistence type="predicted"/>
<organism evidence="2 3">
    <name type="scientific">Virgibacillus dokdonensis</name>
    <dbReference type="NCBI Taxonomy" id="302167"/>
    <lineage>
        <taxon>Bacteria</taxon>
        <taxon>Bacillati</taxon>
        <taxon>Bacillota</taxon>
        <taxon>Bacilli</taxon>
        <taxon>Bacillales</taxon>
        <taxon>Bacillaceae</taxon>
        <taxon>Virgibacillus</taxon>
    </lineage>
</organism>
<keyword evidence="1" id="KW-0175">Coiled coil</keyword>
<feature type="coiled-coil region" evidence="1">
    <location>
        <begin position="4"/>
        <end position="38"/>
    </location>
</feature>
<dbReference type="Proteomes" id="UP000256488">
    <property type="component" value="Unassembled WGS sequence"/>
</dbReference>
<name>A0A3E0WRK0_9BACI</name>
<evidence type="ECO:0000313" key="2">
    <source>
        <dbReference type="EMBL" id="RFA35468.1"/>
    </source>
</evidence>
<gene>
    <name evidence="2" type="ORF">CAI16_08210</name>
</gene>
<evidence type="ECO:0000313" key="3">
    <source>
        <dbReference type="Proteomes" id="UP000256488"/>
    </source>
</evidence>
<dbReference type="RefSeq" id="WP_116277998.1">
    <property type="nucleotide sequence ID" value="NZ_NFZX01000013.1"/>
</dbReference>
<protein>
    <submittedName>
        <fullName evidence="2">Uncharacterized protein</fullName>
    </submittedName>
</protein>
<dbReference type="EMBL" id="NFZX01000013">
    <property type="protein sequence ID" value="RFA35468.1"/>
    <property type="molecule type" value="Genomic_DNA"/>
</dbReference>
<comment type="caution">
    <text evidence="2">The sequence shown here is derived from an EMBL/GenBank/DDBJ whole genome shotgun (WGS) entry which is preliminary data.</text>
</comment>
<reference evidence="2 3" key="1">
    <citation type="submission" date="2017-05" db="EMBL/GenBank/DDBJ databases">
        <title>Virgibacillus sp. AK90 isolated from a saltern of Kakinada, India.</title>
        <authorList>
            <person name="Gupta V."/>
            <person name="Sidhu C."/>
            <person name="Korpole S."/>
            <person name="Pinnaka A.K."/>
        </authorList>
    </citation>
    <scope>NUCLEOTIDE SEQUENCE [LARGE SCALE GENOMIC DNA]</scope>
    <source>
        <strain evidence="2 3">AK90</strain>
    </source>
</reference>
<sequence length="91" mass="10366">MAEIKHKRQVVDNVLKKMDELRNTAEELGLVLDRVASEIEANFAGGAKESVVSLLNAEVNNIKKESKNWQVLYEQAEFVANKFEETDEKIM</sequence>